<keyword evidence="7" id="KW-1185">Reference proteome</keyword>
<evidence type="ECO:0000259" key="5">
    <source>
        <dbReference type="PROSITE" id="PS50977"/>
    </source>
</evidence>
<evidence type="ECO:0000313" key="6">
    <source>
        <dbReference type="EMBL" id="OHU11173.1"/>
    </source>
</evidence>
<dbReference type="InterPro" id="IPR050109">
    <property type="entry name" value="HTH-type_TetR-like_transc_reg"/>
</dbReference>
<dbReference type="Pfam" id="PF00440">
    <property type="entry name" value="TetR_N"/>
    <property type="match status" value="1"/>
</dbReference>
<dbReference type="InterPro" id="IPR001647">
    <property type="entry name" value="HTH_TetR"/>
</dbReference>
<dbReference type="PANTHER" id="PTHR30055:SF234">
    <property type="entry name" value="HTH-TYPE TRANSCRIPTIONAL REGULATOR BETI"/>
    <property type="match status" value="1"/>
</dbReference>
<evidence type="ECO:0000256" key="3">
    <source>
        <dbReference type="ARBA" id="ARBA00023163"/>
    </source>
</evidence>
<evidence type="ECO:0000256" key="4">
    <source>
        <dbReference type="PROSITE-ProRule" id="PRU00335"/>
    </source>
</evidence>
<reference evidence="6 7" key="1">
    <citation type="submission" date="2016-10" db="EMBL/GenBank/DDBJ databases">
        <title>Evaluation of Human, Animal and Environmental Mycobacterium chelonae Isolates by Core Genome Phylogenomic Analysis, Targeted Gene Comparison, and Anti-microbial Susceptibility Patterns: A Tale of Mistaken Identities.</title>
        <authorList>
            <person name="Fogelson S.B."/>
            <person name="Camus A.C."/>
            <person name="Lorenz W."/>
            <person name="Vasireddy R."/>
            <person name="Vasireddy S."/>
            <person name="Smith T."/>
            <person name="Brown-Elliott B.A."/>
            <person name="Wallace R.J.Jr."/>
            <person name="Hasan N.A."/>
            <person name="Reischl U."/>
            <person name="Sanchez S."/>
        </authorList>
    </citation>
    <scope>NUCLEOTIDE SEQUENCE [LARGE SCALE GENOMIC DNA]</scope>
    <source>
        <strain evidence="6 7">8528</strain>
    </source>
</reference>
<name>A0ABX3C253_9MYCO</name>
<dbReference type="InterPro" id="IPR009057">
    <property type="entry name" value="Homeodomain-like_sf"/>
</dbReference>
<keyword evidence="1" id="KW-0805">Transcription regulation</keyword>
<dbReference type="Gene3D" id="1.10.357.10">
    <property type="entry name" value="Tetracycline Repressor, domain 2"/>
    <property type="match status" value="1"/>
</dbReference>
<evidence type="ECO:0000256" key="2">
    <source>
        <dbReference type="ARBA" id="ARBA00023125"/>
    </source>
</evidence>
<dbReference type="Proteomes" id="UP000179621">
    <property type="component" value="Unassembled WGS sequence"/>
</dbReference>
<dbReference type="PRINTS" id="PR00455">
    <property type="entry name" value="HTHTETR"/>
</dbReference>
<keyword evidence="2 4" id="KW-0238">DNA-binding</keyword>
<sequence>MIYTSIMRSKSDRERTFTEVARREQIITCAIEVIAEVGYPQTSVRKVAERAGIAMSVVLYHFGTKDGLIEAVIASMYRSGIEAVAPALEQARTQTDKLAVYIRSSIKYFDTHRIQLAALAQLGTSYKPRAEKPLRELGLTPELAEQLTRIDPTAILRAGRKTGEFSSFPIDSTAIALRGAVNAVVEKILQDPGFDANWYAEDVVKIFQRVVRGG</sequence>
<feature type="domain" description="HTH tetR-type" evidence="5">
    <location>
        <begin position="20"/>
        <end position="80"/>
    </location>
</feature>
<dbReference type="PANTHER" id="PTHR30055">
    <property type="entry name" value="HTH-TYPE TRANSCRIPTIONAL REGULATOR RUTR"/>
    <property type="match status" value="1"/>
</dbReference>
<keyword evidence="3" id="KW-0804">Transcription</keyword>
<dbReference type="SUPFAM" id="SSF46689">
    <property type="entry name" value="Homeodomain-like"/>
    <property type="match status" value="1"/>
</dbReference>
<dbReference type="Gene3D" id="1.10.10.60">
    <property type="entry name" value="Homeodomain-like"/>
    <property type="match status" value="1"/>
</dbReference>
<feature type="DNA-binding region" description="H-T-H motif" evidence="4">
    <location>
        <begin position="43"/>
        <end position="62"/>
    </location>
</feature>
<protein>
    <submittedName>
        <fullName evidence="6">TetR family transcriptional regulator</fullName>
    </submittedName>
</protein>
<evidence type="ECO:0000256" key="1">
    <source>
        <dbReference type="ARBA" id="ARBA00023015"/>
    </source>
</evidence>
<accession>A0ABX3C253</accession>
<comment type="caution">
    <text evidence="6">The sequence shown here is derived from an EMBL/GenBank/DDBJ whole genome shotgun (WGS) entry which is preliminary data.</text>
</comment>
<gene>
    <name evidence="6" type="ORF">BKG73_07435</name>
</gene>
<dbReference type="SUPFAM" id="SSF48498">
    <property type="entry name" value="Tetracyclin repressor-like, C-terminal domain"/>
    <property type="match status" value="1"/>
</dbReference>
<organism evidence="6 7">
    <name type="scientific">Mycobacteroides saopaulense</name>
    <dbReference type="NCBI Taxonomy" id="1578165"/>
    <lineage>
        <taxon>Bacteria</taxon>
        <taxon>Bacillati</taxon>
        <taxon>Actinomycetota</taxon>
        <taxon>Actinomycetes</taxon>
        <taxon>Mycobacteriales</taxon>
        <taxon>Mycobacteriaceae</taxon>
        <taxon>Mycobacteroides</taxon>
    </lineage>
</organism>
<evidence type="ECO:0000313" key="7">
    <source>
        <dbReference type="Proteomes" id="UP000179621"/>
    </source>
</evidence>
<dbReference type="RefSeq" id="WP_070911675.1">
    <property type="nucleotide sequence ID" value="NZ_MLIC01000004.1"/>
</dbReference>
<proteinExistence type="predicted"/>
<dbReference type="InterPro" id="IPR036271">
    <property type="entry name" value="Tet_transcr_reg_TetR-rel_C_sf"/>
</dbReference>
<dbReference type="PROSITE" id="PS50977">
    <property type="entry name" value="HTH_TETR_2"/>
    <property type="match status" value="1"/>
</dbReference>
<dbReference type="EMBL" id="MLIH01000009">
    <property type="protein sequence ID" value="OHU11173.1"/>
    <property type="molecule type" value="Genomic_DNA"/>
</dbReference>